<keyword evidence="3" id="KW-1185">Reference proteome</keyword>
<sequence length="60" mass="6852">MECLLCKKEDVFTAAAPWFLKYVVEPNDPKGSGDWGITTKLFKKHSGMTPSEYRETLEVK</sequence>
<evidence type="ECO:0000259" key="1">
    <source>
        <dbReference type="PROSITE" id="PS01124"/>
    </source>
</evidence>
<gene>
    <name evidence="2" type="ORF">CLHUN_18130</name>
</gene>
<dbReference type="STRING" id="48256.CLHUN_18130"/>
<accession>A0A1V4SK26</accession>
<protein>
    <recommendedName>
        <fullName evidence="1">HTH araC/xylS-type domain-containing protein</fullName>
    </recommendedName>
</protein>
<dbReference type="PROSITE" id="PS01124">
    <property type="entry name" value="HTH_ARAC_FAMILY_2"/>
    <property type="match status" value="1"/>
</dbReference>
<name>A0A1V4SK26_RUMHU</name>
<dbReference type="InterPro" id="IPR018060">
    <property type="entry name" value="HTH_AraC"/>
</dbReference>
<feature type="domain" description="HTH araC/xylS-type" evidence="1">
    <location>
        <begin position="31"/>
        <end position="56"/>
    </location>
</feature>
<reference evidence="2 3" key="1">
    <citation type="submission" date="2017-03" db="EMBL/GenBank/DDBJ databases">
        <title>Genome sequence of Clostridium hungatei DSM 14427.</title>
        <authorList>
            <person name="Poehlein A."/>
            <person name="Daniel R."/>
        </authorList>
    </citation>
    <scope>NUCLEOTIDE SEQUENCE [LARGE SCALE GENOMIC DNA]</scope>
    <source>
        <strain evidence="2 3">DSM 14427</strain>
    </source>
</reference>
<organism evidence="2 3">
    <name type="scientific">Ruminiclostridium hungatei</name>
    <name type="common">Clostridium hungatei</name>
    <dbReference type="NCBI Taxonomy" id="48256"/>
    <lineage>
        <taxon>Bacteria</taxon>
        <taxon>Bacillati</taxon>
        <taxon>Bacillota</taxon>
        <taxon>Clostridia</taxon>
        <taxon>Eubacteriales</taxon>
        <taxon>Oscillospiraceae</taxon>
        <taxon>Ruminiclostridium</taxon>
    </lineage>
</organism>
<evidence type="ECO:0000313" key="3">
    <source>
        <dbReference type="Proteomes" id="UP000191554"/>
    </source>
</evidence>
<dbReference type="Gene3D" id="1.10.10.60">
    <property type="entry name" value="Homeodomain-like"/>
    <property type="match status" value="1"/>
</dbReference>
<dbReference type="Proteomes" id="UP000191554">
    <property type="component" value="Unassembled WGS sequence"/>
</dbReference>
<comment type="caution">
    <text evidence="2">The sequence shown here is derived from an EMBL/GenBank/DDBJ whole genome shotgun (WGS) entry which is preliminary data.</text>
</comment>
<dbReference type="EMBL" id="MZGX01000010">
    <property type="protein sequence ID" value="OPX44259.1"/>
    <property type="molecule type" value="Genomic_DNA"/>
</dbReference>
<dbReference type="GO" id="GO:0003700">
    <property type="term" value="F:DNA-binding transcription factor activity"/>
    <property type="evidence" value="ECO:0007669"/>
    <property type="project" value="InterPro"/>
</dbReference>
<evidence type="ECO:0000313" key="2">
    <source>
        <dbReference type="EMBL" id="OPX44259.1"/>
    </source>
</evidence>
<dbReference type="AlphaFoldDB" id="A0A1V4SK26"/>
<proteinExistence type="predicted"/>
<dbReference type="GO" id="GO:0043565">
    <property type="term" value="F:sequence-specific DNA binding"/>
    <property type="evidence" value="ECO:0007669"/>
    <property type="project" value="InterPro"/>
</dbReference>